<dbReference type="GeneID" id="30997326"/>
<dbReference type="SUPFAM" id="SSF52058">
    <property type="entry name" value="L domain-like"/>
    <property type="match status" value="1"/>
</dbReference>
<evidence type="ECO:0000313" key="2">
    <source>
        <dbReference type="Proteomes" id="UP000095085"/>
    </source>
</evidence>
<keyword evidence="2" id="KW-1185">Reference proteome</keyword>
<gene>
    <name evidence="1" type="ORF">HYPBUDRAFT_167658</name>
</gene>
<reference evidence="2" key="1">
    <citation type="submission" date="2016-05" db="EMBL/GenBank/DDBJ databases">
        <title>Comparative genomics of biotechnologically important yeasts.</title>
        <authorList>
            <consortium name="DOE Joint Genome Institute"/>
            <person name="Riley R."/>
            <person name="Haridas S."/>
            <person name="Wolfe K.H."/>
            <person name="Lopes M.R."/>
            <person name="Hittinger C.T."/>
            <person name="Goker M."/>
            <person name="Salamov A."/>
            <person name="Wisecaver J."/>
            <person name="Long T.M."/>
            <person name="Aerts A.L."/>
            <person name="Barry K."/>
            <person name="Choi C."/>
            <person name="Clum A."/>
            <person name="Coughlan A.Y."/>
            <person name="Deshpande S."/>
            <person name="Douglass A.P."/>
            <person name="Hanson S.J."/>
            <person name="Klenk H.-P."/>
            <person name="Labutti K."/>
            <person name="Lapidus A."/>
            <person name="Lindquist E."/>
            <person name="Lipzen A."/>
            <person name="Meier-Kolthoff J.P."/>
            <person name="Ohm R.A."/>
            <person name="Otillar R.P."/>
            <person name="Pangilinan J."/>
            <person name="Peng Y."/>
            <person name="Rokas A."/>
            <person name="Rosa C.A."/>
            <person name="Scheuner C."/>
            <person name="Sibirny A.A."/>
            <person name="Slot J.C."/>
            <person name="Stielow J.B."/>
            <person name="Sun H."/>
            <person name="Kurtzman C.P."/>
            <person name="Blackwell M."/>
            <person name="Grigoriev I.V."/>
            <person name="Jeffries T.W."/>
        </authorList>
    </citation>
    <scope>NUCLEOTIDE SEQUENCE [LARGE SCALE GENOMIC DNA]</scope>
    <source>
        <strain evidence="2">NRRL Y-1933</strain>
    </source>
</reference>
<proteinExistence type="predicted"/>
<dbReference type="InterPro" id="IPR032675">
    <property type="entry name" value="LRR_dom_sf"/>
</dbReference>
<evidence type="ECO:0000313" key="1">
    <source>
        <dbReference type="EMBL" id="ODV66710.1"/>
    </source>
</evidence>
<accession>A0A1E4RHI2</accession>
<dbReference type="EMBL" id="KV454542">
    <property type="protein sequence ID" value="ODV66710.1"/>
    <property type="molecule type" value="Genomic_DNA"/>
</dbReference>
<dbReference type="Gene3D" id="3.80.10.10">
    <property type="entry name" value="Ribonuclease Inhibitor"/>
    <property type="match status" value="1"/>
</dbReference>
<protein>
    <submittedName>
        <fullName evidence="1">Uncharacterized protein</fullName>
    </submittedName>
</protein>
<dbReference type="Proteomes" id="UP000095085">
    <property type="component" value="Unassembled WGS sequence"/>
</dbReference>
<dbReference type="RefSeq" id="XP_020075777.1">
    <property type="nucleotide sequence ID" value="XM_020222777.1"/>
</dbReference>
<name>A0A1E4RHI2_9ASCO</name>
<sequence>MTTFATVYDLPLQLQLDLVEKLPLNLLAATLMAASKGSELHFSLIDRLTRDGIYFHSLKENFGEISIKQESLYTDLSYGSLTEFFRYLASGYVSYIPREISLSLDLNNKCDFETLRALVELVNKKGVSNKFNLNLSCKITPKIGFPKVEKLFKQIVSKIKTGQDKIAYTVTDFSNGLTNFTIANKTPESTGKKLVHYYYPEPSTTVHLSGVSVNLKHIPSNVEILTLANCTIEKGGYPSFPKLKELTLKSCNGFENFLPKTFSTLETLNLKDCYINLKKANITQYKKLTSLSLLSVGLSKDIKYPVCLEKLSLSSSDTELFSNIPASIKVTKVS</sequence>
<organism evidence="1 2">
    <name type="scientific">Hyphopichia burtonii NRRL Y-1933</name>
    <dbReference type="NCBI Taxonomy" id="984485"/>
    <lineage>
        <taxon>Eukaryota</taxon>
        <taxon>Fungi</taxon>
        <taxon>Dikarya</taxon>
        <taxon>Ascomycota</taxon>
        <taxon>Saccharomycotina</taxon>
        <taxon>Pichiomycetes</taxon>
        <taxon>Debaryomycetaceae</taxon>
        <taxon>Hyphopichia</taxon>
    </lineage>
</organism>
<dbReference type="AlphaFoldDB" id="A0A1E4RHI2"/>